<gene>
    <name evidence="6" type="ORF">CEUTPL_LOCUS5518</name>
</gene>
<name>A0A9N9MHF2_9CUCU</name>
<proteinExistence type="inferred from homology"/>
<dbReference type="SUPFAM" id="SSF49785">
    <property type="entry name" value="Galactose-binding domain-like"/>
    <property type="match status" value="1"/>
</dbReference>
<dbReference type="Pfam" id="PF08547">
    <property type="entry name" value="CIA30"/>
    <property type="match status" value="1"/>
</dbReference>
<evidence type="ECO:0000256" key="4">
    <source>
        <dbReference type="ARBA" id="ARBA00023186"/>
    </source>
</evidence>
<protein>
    <recommendedName>
        <fullName evidence="5">NADH:ubiquinone oxidoreductase intermediate-associated protein 30 domain-containing protein</fullName>
    </recommendedName>
</protein>
<dbReference type="Proteomes" id="UP001152799">
    <property type="component" value="Chromosome 2"/>
</dbReference>
<keyword evidence="3" id="KW-0496">Mitochondrion</keyword>
<dbReference type="InterPro" id="IPR008979">
    <property type="entry name" value="Galactose-bd-like_sf"/>
</dbReference>
<organism evidence="6 7">
    <name type="scientific">Ceutorhynchus assimilis</name>
    <name type="common">cabbage seed weevil</name>
    <dbReference type="NCBI Taxonomy" id="467358"/>
    <lineage>
        <taxon>Eukaryota</taxon>
        <taxon>Metazoa</taxon>
        <taxon>Ecdysozoa</taxon>
        <taxon>Arthropoda</taxon>
        <taxon>Hexapoda</taxon>
        <taxon>Insecta</taxon>
        <taxon>Pterygota</taxon>
        <taxon>Neoptera</taxon>
        <taxon>Endopterygota</taxon>
        <taxon>Coleoptera</taxon>
        <taxon>Polyphaga</taxon>
        <taxon>Cucujiformia</taxon>
        <taxon>Curculionidae</taxon>
        <taxon>Ceutorhynchinae</taxon>
        <taxon>Ceutorhynchus</taxon>
    </lineage>
</organism>
<keyword evidence="4" id="KW-0143">Chaperone</keyword>
<dbReference type="InterPro" id="IPR039131">
    <property type="entry name" value="NDUFAF1"/>
</dbReference>
<dbReference type="EMBL" id="OU892278">
    <property type="protein sequence ID" value="CAG9764894.1"/>
    <property type="molecule type" value="Genomic_DNA"/>
</dbReference>
<feature type="domain" description="NADH:ubiquinone oxidoreductase intermediate-associated protein 30" evidence="5">
    <location>
        <begin position="91"/>
        <end position="264"/>
    </location>
</feature>
<evidence type="ECO:0000256" key="2">
    <source>
        <dbReference type="ARBA" id="ARBA00007884"/>
    </source>
</evidence>
<dbReference type="PANTHER" id="PTHR13194">
    <property type="entry name" value="COMPLEX I INTERMEDIATE-ASSOCIATED PROTEIN 30"/>
    <property type="match status" value="1"/>
</dbReference>
<evidence type="ECO:0000256" key="1">
    <source>
        <dbReference type="ARBA" id="ARBA00004173"/>
    </source>
</evidence>
<comment type="subcellular location">
    <subcellularLocation>
        <location evidence="1">Mitochondrion</location>
    </subcellularLocation>
</comment>
<dbReference type="GO" id="GO:0006120">
    <property type="term" value="P:mitochondrial electron transport, NADH to ubiquinone"/>
    <property type="evidence" value="ECO:0007669"/>
    <property type="project" value="TreeGrafter"/>
</dbReference>
<dbReference type="AlphaFoldDB" id="A0A9N9MHF2"/>
<dbReference type="PANTHER" id="PTHR13194:SF18">
    <property type="entry name" value="COMPLEX I INTERMEDIATE-ASSOCIATED PROTEIN 30, MITOCHONDRIAL"/>
    <property type="match status" value="1"/>
</dbReference>
<reference evidence="6" key="1">
    <citation type="submission" date="2022-01" db="EMBL/GenBank/DDBJ databases">
        <authorList>
            <person name="King R."/>
        </authorList>
    </citation>
    <scope>NUCLEOTIDE SEQUENCE</scope>
</reference>
<dbReference type="OrthoDB" id="42561at2759"/>
<evidence type="ECO:0000313" key="6">
    <source>
        <dbReference type="EMBL" id="CAG9764894.1"/>
    </source>
</evidence>
<evidence type="ECO:0000313" key="7">
    <source>
        <dbReference type="Proteomes" id="UP001152799"/>
    </source>
</evidence>
<accession>A0A9N9MHF2</accession>
<evidence type="ECO:0000256" key="3">
    <source>
        <dbReference type="ARBA" id="ARBA00023128"/>
    </source>
</evidence>
<comment type="similarity">
    <text evidence="2">Belongs to the CIA30 family.</text>
</comment>
<keyword evidence="7" id="KW-1185">Reference proteome</keyword>
<evidence type="ECO:0000259" key="5">
    <source>
        <dbReference type="Pfam" id="PF08547"/>
    </source>
</evidence>
<dbReference type="GO" id="GO:0005739">
    <property type="term" value="C:mitochondrion"/>
    <property type="evidence" value="ECO:0007669"/>
    <property type="project" value="UniProtKB-SubCell"/>
</dbReference>
<dbReference type="InterPro" id="IPR013857">
    <property type="entry name" value="NADH-UbQ_OxRdtase-assoc_prot30"/>
</dbReference>
<sequence>MNSLLGRLVCSANLANSLGKRAISTTEKLCLFWEKDDKGGYTDPLPPFTTRMKVGLSELRKEVVLWKEEFKEAFDGDPILIHRPGETDIAWRFKTEESLEKWKVVCDADHNEGYSQCSLTRNNHGNGVFSGNINLRVPKDGRVKRAGYCNMKTFAPRRSFKREAYYDWTGYNTLVMKVRGDGRTYLLNLATRGYFDMTWNDMYHYQLYTRGGPYWQIAKIPFSKFFFASKGRIQDEQRAIRLDMISAFGISAQDRHGGPFSLEIDYIGLEYDPRHVEEFAYEQYELENGLAGT</sequence>
<dbReference type="GO" id="GO:0032981">
    <property type="term" value="P:mitochondrial respiratory chain complex I assembly"/>
    <property type="evidence" value="ECO:0007669"/>
    <property type="project" value="TreeGrafter"/>
</dbReference>
<dbReference type="GO" id="GO:0051082">
    <property type="term" value="F:unfolded protein binding"/>
    <property type="evidence" value="ECO:0007669"/>
    <property type="project" value="TreeGrafter"/>
</dbReference>